<sequence length="248" mass="27099">MTCLMSIKSKNAEGIEVLLTYQDISYVMTSPMGIWGYDSKKPFENPMNRDGANERLKELEKMHGHIFGSAIDKTITVVIAPDGSVNSVTGMGAITESITQAVANDGEMGASLSSTMIKQFFSENAIEELIEQSWKNYPVTEVKSGDKWNIENRWGGVSTMVTSTKSQCALEDLDNNTANIAIEAAVEVDMTGGKLTGNQSGKFQVNLKTGVPVSSYWTRNVKGNVVSMGMDMVMEVTHETKTSTREVK</sequence>
<comment type="caution">
    <text evidence="1">The sequence shown here is derived from an EMBL/GenBank/DDBJ whole genome shotgun (WGS) entry which is preliminary data.</text>
</comment>
<reference evidence="1" key="1">
    <citation type="submission" date="2019-08" db="EMBL/GenBank/DDBJ databases">
        <authorList>
            <person name="Kucharzyk K."/>
            <person name="Murdoch R.W."/>
            <person name="Higgins S."/>
            <person name="Loffler F."/>
        </authorList>
    </citation>
    <scope>NUCLEOTIDE SEQUENCE</scope>
</reference>
<name>A0A645CKG5_9ZZZZ</name>
<evidence type="ECO:0000313" key="1">
    <source>
        <dbReference type="EMBL" id="MPM77451.1"/>
    </source>
</evidence>
<dbReference type="Pfam" id="PF19777">
    <property type="entry name" value="DUF6263"/>
    <property type="match status" value="1"/>
</dbReference>
<gene>
    <name evidence="1" type="ORF">SDC9_124454</name>
</gene>
<protein>
    <submittedName>
        <fullName evidence="1">Uncharacterized protein</fullName>
    </submittedName>
</protein>
<dbReference type="InterPro" id="IPR046230">
    <property type="entry name" value="DUF6263"/>
</dbReference>
<organism evidence="1">
    <name type="scientific">bioreactor metagenome</name>
    <dbReference type="NCBI Taxonomy" id="1076179"/>
    <lineage>
        <taxon>unclassified sequences</taxon>
        <taxon>metagenomes</taxon>
        <taxon>ecological metagenomes</taxon>
    </lineage>
</organism>
<accession>A0A645CKG5</accession>
<dbReference type="AlphaFoldDB" id="A0A645CKG5"/>
<dbReference type="EMBL" id="VSSQ01027947">
    <property type="protein sequence ID" value="MPM77451.1"/>
    <property type="molecule type" value="Genomic_DNA"/>
</dbReference>
<proteinExistence type="predicted"/>